<evidence type="ECO:0000259" key="5">
    <source>
        <dbReference type="PROSITE" id="PS50931"/>
    </source>
</evidence>
<keyword evidence="2" id="KW-0805">Transcription regulation</keyword>
<dbReference type="GO" id="GO:0032993">
    <property type="term" value="C:protein-DNA complex"/>
    <property type="evidence" value="ECO:0007669"/>
    <property type="project" value="TreeGrafter"/>
</dbReference>
<proteinExistence type="inferred from homology"/>
<comment type="caution">
    <text evidence="6">The sequence shown here is derived from an EMBL/GenBank/DDBJ whole genome shotgun (WGS) entry which is preliminary data.</text>
</comment>
<protein>
    <recommendedName>
        <fullName evidence="5">HTH lysR-type domain-containing protein</fullName>
    </recommendedName>
</protein>
<reference evidence="7" key="1">
    <citation type="submission" date="2018-05" db="EMBL/GenBank/DDBJ databases">
        <title>Genome Sequencing of selected type strains of the family Eggerthellaceae.</title>
        <authorList>
            <person name="Danylec N."/>
            <person name="Stoll D.A."/>
            <person name="Doetsch A."/>
            <person name="Huch M."/>
        </authorList>
    </citation>
    <scope>NUCLEOTIDE SEQUENCE [LARGE SCALE GENOMIC DNA]</scope>
    <source>
        <strain evidence="7">DSM 16106</strain>
    </source>
</reference>
<accession>A0A3N0BGH4</accession>
<dbReference type="PROSITE" id="PS50931">
    <property type="entry name" value="HTH_LYSR"/>
    <property type="match status" value="1"/>
</dbReference>
<keyword evidence="7" id="KW-1185">Reference proteome</keyword>
<dbReference type="FunFam" id="1.10.10.10:FF:000001">
    <property type="entry name" value="LysR family transcriptional regulator"/>
    <property type="match status" value="1"/>
</dbReference>
<evidence type="ECO:0000313" key="6">
    <source>
        <dbReference type="EMBL" id="RNL46884.1"/>
    </source>
</evidence>
<dbReference type="PRINTS" id="PR00039">
    <property type="entry name" value="HTHLYSR"/>
</dbReference>
<dbReference type="EMBL" id="QICD01000005">
    <property type="protein sequence ID" value="RNL46884.1"/>
    <property type="molecule type" value="Genomic_DNA"/>
</dbReference>
<dbReference type="InterPro" id="IPR036388">
    <property type="entry name" value="WH-like_DNA-bd_sf"/>
</dbReference>
<dbReference type="SUPFAM" id="SSF46785">
    <property type="entry name" value="Winged helix' DNA-binding domain"/>
    <property type="match status" value="1"/>
</dbReference>
<dbReference type="InterPro" id="IPR000847">
    <property type="entry name" value="LysR_HTH_N"/>
</dbReference>
<dbReference type="Gene3D" id="1.10.10.10">
    <property type="entry name" value="Winged helix-like DNA-binding domain superfamily/Winged helix DNA-binding domain"/>
    <property type="match status" value="1"/>
</dbReference>
<gene>
    <name evidence="6" type="ORF">DMP08_04160</name>
</gene>
<dbReference type="AlphaFoldDB" id="A0A3N0BGH4"/>
<dbReference type="Pfam" id="PF00126">
    <property type="entry name" value="HTH_1"/>
    <property type="match status" value="1"/>
</dbReference>
<sequence length="100" mass="10919">MRCVVEGWSGGASVKIELLRGFVTLAHHGSFRAASEKLFVSQPTLSNHIKALEQELGFELFDRSRDNELTDEGALLLDAAQSALLIIDSTLEECREMAGA</sequence>
<organism evidence="6 7">
    <name type="scientific">Paraeggerthella hongkongensis</name>
    <dbReference type="NCBI Taxonomy" id="230658"/>
    <lineage>
        <taxon>Bacteria</taxon>
        <taxon>Bacillati</taxon>
        <taxon>Actinomycetota</taxon>
        <taxon>Coriobacteriia</taxon>
        <taxon>Eggerthellales</taxon>
        <taxon>Eggerthellaceae</taxon>
        <taxon>Paraeggerthella</taxon>
    </lineage>
</organism>
<evidence type="ECO:0000256" key="3">
    <source>
        <dbReference type="ARBA" id="ARBA00023125"/>
    </source>
</evidence>
<evidence type="ECO:0000256" key="2">
    <source>
        <dbReference type="ARBA" id="ARBA00023015"/>
    </source>
</evidence>
<dbReference type="Proteomes" id="UP000278632">
    <property type="component" value="Unassembled WGS sequence"/>
</dbReference>
<dbReference type="PANTHER" id="PTHR30346">
    <property type="entry name" value="TRANSCRIPTIONAL DUAL REGULATOR HCAR-RELATED"/>
    <property type="match status" value="1"/>
</dbReference>
<feature type="domain" description="HTH lysR-type" evidence="5">
    <location>
        <begin position="14"/>
        <end position="70"/>
    </location>
</feature>
<dbReference type="GO" id="GO:0003700">
    <property type="term" value="F:DNA-binding transcription factor activity"/>
    <property type="evidence" value="ECO:0007669"/>
    <property type="project" value="InterPro"/>
</dbReference>
<dbReference type="InterPro" id="IPR036390">
    <property type="entry name" value="WH_DNA-bd_sf"/>
</dbReference>
<name>A0A3N0BGH4_9ACTN</name>
<dbReference type="PANTHER" id="PTHR30346:SF28">
    <property type="entry name" value="HTH-TYPE TRANSCRIPTIONAL REGULATOR CYNR"/>
    <property type="match status" value="1"/>
</dbReference>
<keyword evidence="3" id="KW-0238">DNA-binding</keyword>
<keyword evidence="4" id="KW-0804">Transcription</keyword>
<evidence type="ECO:0000256" key="1">
    <source>
        <dbReference type="ARBA" id="ARBA00009437"/>
    </source>
</evidence>
<comment type="similarity">
    <text evidence="1">Belongs to the LysR transcriptional regulatory family.</text>
</comment>
<evidence type="ECO:0000256" key="4">
    <source>
        <dbReference type="ARBA" id="ARBA00023163"/>
    </source>
</evidence>
<evidence type="ECO:0000313" key="7">
    <source>
        <dbReference type="Proteomes" id="UP000278632"/>
    </source>
</evidence>
<dbReference type="GO" id="GO:0003677">
    <property type="term" value="F:DNA binding"/>
    <property type="evidence" value="ECO:0007669"/>
    <property type="project" value="UniProtKB-KW"/>
</dbReference>